<keyword evidence="2" id="KW-1185">Reference proteome</keyword>
<dbReference type="EMBL" id="WAIE01000003">
    <property type="protein sequence ID" value="KAB1441904.1"/>
    <property type="molecule type" value="Genomic_DNA"/>
</dbReference>
<dbReference type="AlphaFoldDB" id="A0A6N6N1X7"/>
<proteinExistence type="predicted"/>
<dbReference type="RefSeq" id="WP_151150995.1">
    <property type="nucleotide sequence ID" value="NZ_WAIE01000003.1"/>
</dbReference>
<evidence type="ECO:0000313" key="1">
    <source>
        <dbReference type="EMBL" id="KAB1441904.1"/>
    </source>
</evidence>
<protein>
    <submittedName>
        <fullName evidence="1">Uncharacterized protein</fullName>
    </submittedName>
</protein>
<dbReference type="OrthoDB" id="7069379at2"/>
<dbReference type="InterPro" id="IPR027417">
    <property type="entry name" value="P-loop_NTPase"/>
</dbReference>
<accession>A0A6N6N1X7</accession>
<dbReference type="Proteomes" id="UP000438699">
    <property type="component" value="Unassembled WGS sequence"/>
</dbReference>
<organism evidence="1 2">
    <name type="scientific">Pseudodesulfovibrio senegalensis</name>
    <dbReference type="NCBI Taxonomy" id="1721087"/>
    <lineage>
        <taxon>Bacteria</taxon>
        <taxon>Pseudomonadati</taxon>
        <taxon>Thermodesulfobacteriota</taxon>
        <taxon>Desulfovibrionia</taxon>
        <taxon>Desulfovibrionales</taxon>
        <taxon>Desulfovibrionaceae</taxon>
    </lineage>
</organism>
<reference evidence="1 2" key="1">
    <citation type="journal article" date="2017" name="Int. J. Syst. Evol. Microbiol.">
        <title>Desulfovibrio senegalensis sp. nov., a mesophilic sulfate reducer isolated from marine sediment.</title>
        <authorList>
            <person name="Thioye A."/>
            <person name="Gam Z.B.A."/>
            <person name="Mbengue M."/>
            <person name="Cayol J.L."/>
            <person name="Joseph-Bartoli M."/>
            <person name="Toure-Kane C."/>
            <person name="Labat M."/>
        </authorList>
    </citation>
    <scope>NUCLEOTIDE SEQUENCE [LARGE SCALE GENOMIC DNA]</scope>
    <source>
        <strain evidence="1 2">DSM 101509</strain>
    </source>
</reference>
<gene>
    <name evidence="1" type="ORF">F8A88_08435</name>
</gene>
<sequence length="214" mass="24671">MPGQPELRELENRLGRLSAFGESRTDEFLRERELLERAQEFLDLAPSVRTRLEELSTLMFGSLLDEIEANLTHAIREVLGQDRVVFTTREVKNNRLNVRFQIRNQGDEEQVENILHGQGGSVCNILSVGLRLIALSQLHEERHRPFLVLDEQDCWLRPALVPVFMKLVAEIAERLELQVLVISHHPVDLFAESTERIVALRPDREAGARLERVR</sequence>
<dbReference type="SUPFAM" id="SSF52540">
    <property type="entry name" value="P-loop containing nucleoside triphosphate hydrolases"/>
    <property type="match status" value="1"/>
</dbReference>
<name>A0A6N6N1X7_9BACT</name>
<comment type="caution">
    <text evidence="1">The sequence shown here is derived from an EMBL/GenBank/DDBJ whole genome shotgun (WGS) entry which is preliminary data.</text>
</comment>
<dbReference type="Gene3D" id="3.40.50.300">
    <property type="entry name" value="P-loop containing nucleotide triphosphate hydrolases"/>
    <property type="match status" value="1"/>
</dbReference>
<evidence type="ECO:0000313" key="2">
    <source>
        <dbReference type="Proteomes" id="UP000438699"/>
    </source>
</evidence>